<dbReference type="HOGENOM" id="CLU_171627_0_0_9"/>
<evidence type="ECO:0000313" key="1">
    <source>
        <dbReference type="EMBL" id="EFU75437.1"/>
    </source>
</evidence>
<protein>
    <recommendedName>
        <fullName evidence="3">Polya polymerase</fullName>
    </recommendedName>
</protein>
<evidence type="ECO:0000313" key="2">
    <source>
        <dbReference type="Proteomes" id="UP000003434"/>
    </source>
</evidence>
<dbReference type="AlphaFoldDB" id="E6LS60"/>
<accession>E6LS60</accession>
<sequence>MEVHMKIQNIKDVDAFFKVVDECKGTVELVSPEGDRINLKSKLTQYLSMANIFSNGYIKELDLVAHDKEDVERLIKFMYQGE</sequence>
<comment type="caution">
    <text evidence="1">The sequence shown here is derived from an EMBL/GenBank/DDBJ whole genome shotgun (WGS) entry which is preliminary data.</text>
</comment>
<organism evidence="1 2">
    <name type="scientific">Lachnoanaerobaculum saburreum DSM 3986</name>
    <dbReference type="NCBI Taxonomy" id="887325"/>
    <lineage>
        <taxon>Bacteria</taxon>
        <taxon>Bacillati</taxon>
        <taxon>Bacillota</taxon>
        <taxon>Clostridia</taxon>
        <taxon>Lachnospirales</taxon>
        <taxon>Lachnospiraceae</taxon>
        <taxon>Lachnoanaerobaculum</taxon>
    </lineage>
</organism>
<dbReference type="EMBL" id="AEPW01000106">
    <property type="protein sequence ID" value="EFU75437.1"/>
    <property type="molecule type" value="Genomic_DNA"/>
</dbReference>
<evidence type="ECO:0008006" key="3">
    <source>
        <dbReference type="Google" id="ProtNLM"/>
    </source>
</evidence>
<gene>
    <name evidence="1" type="ORF">HMPREF0381_2795</name>
</gene>
<dbReference type="eggNOG" id="ENOG5032SE1">
    <property type="taxonomic scope" value="Bacteria"/>
</dbReference>
<reference evidence="1 2" key="1">
    <citation type="submission" date="2010-12" db="EMBL/GenBank/DDBJ databases">
        <authorList>
            <person name="Muzny D."/>
            <person name="Qin X."/>
            <person name="Deng J."/>
            <person name="Jiang H."/>
            <person name="Liu Y."/>
            <person name="Qu J."/>
            <person name="Song X.-Z."/>
            <person name="Zhang L."/>
            <person name="Thornton R."/>
            <person name="Coyle M."/>
            <person name="Francisco L."/>
            <person name="Jackson L."/>
            <person name="Javaid M."/>
            <person name="Korchina V."/>
            <person name="Kovar C."/>
            <person name="Mata R."/>
            <person name="Mathew T."/>
            <person name="Ngo R."/>
            <person name="Nguyen L."/>
            <person name="Nguyen N."/>
            <person name="Okwuonu G."/>
            <person name="Ongeri F."/>
            <person name="Pham C."/>
            <person name="Simmons D."/>
            <person name="Wilczek-Boney K."/>
            <person name="Hale W."/>
            <person name="Jakkamsetti A."/>
            <person name="Pham P."/>
            <person name="Ruth R."/>
            <person name="San Lucas F."/>
            <person name="Warren J."/>
            <person name="Zhang J."/>
            <person name="Zhao Z."/>
            <person name="Zhou C."/>
            <person name="Zhu D."/>
            <person name="Lee S."/>
            <person name="Bess C."/>
            <person name="Blankenburg K."/>
            <person name="Forbes L."/>
            <person name="Fu Q."/>
            <person name="Gubbala S."/>
            <person name="Hirani K."/>
            <person name="Jayaseelan J.C."/>
            <person name="Lara F."/>
            <person name="Munidasa M."/>
            <person name="Palculict T."/>
            <person name="Patil S."/>
            <person name="Pu L.-L."/>
            <person name="Saada N."/>
            <person name="Tang L."/>
            <person name="Weissenberger G."/>
            <person name="Zhu Y."/>
            <person name="Hemphill L."/>
            <person name="Shang Y."/>
            <person name="Youmans B."/>
            <person name="Ayvaz T."/>
            <person name="Ross M."/>
            <person name="Santibanez J."/>
            <person name="Aqrawi P."/>
            <person name="Gross S."/>
            <person name="Joshi V."/>
            <person name="Fowler G."/>
            <person name="Nazareth L."/>
            <person name="Reid J."/>
            <person name="Worley K."/>
            <person name="Petrosino J."/>
            <person name="Highlander S."/>
            <person name="Gibbs R."/>
        </authorList>
    </citation>
    <scope>NUCLEOTIDE SEQUENCE [LARGE SCALE GENOMIC DNA]</scope>
    <source>
        <strain evidence="1 2">DSM 3986</strain>
    </source>
</reference>
<dbReference type="Proteomes" id="UP000003434">
    <property type="component" value="Unassembled WGS sequence"/>
</dbReference>
<name>E6LS60_9FIRM</name>
<proteinExistence type="predicted"/>